<dbReference type="PROSITE" id="PS50895">
    <property type="entry name" value="SURF1"/>
    <property type="match status" value="1"/>
</dbReference>
<evidence type="ECO:0000313" key="8">
    <source>
        <dbReference type="Proteomes" id="UP000566663"/>
    </source>
</evidence>
<comment type="caution">
    <text evidence="6">Lacks conserved residue(s) required for the propagation of feature annotation.</text>
</comment>
<evidence type="ECO:0000256" key="5">
    <source>
        <dbReference type="ARBA" id="ARBA00023136"/>
    </source>
</evidence>
<evidence type="ECO:0000256" key="6">
    <source>
        <dbReference type="RuleBase" id="RU363076"/>
    </source>
</evidence>
<gene>
    <name evidence="7" type="ORF">HNQ67_002663</name>
</gene>
<evidence type="ECO:0000256" key="4">
    <source>
        <dbReference type="ARBA" id="ARBA00022989"/>
    </source>
</evidence>
<sequence>MRRFPWILTIASLLSFAVLVTLGVWQVQRLQWKEGLIREAEAAAAVPPAPVAEVLRQDDVEFRRVVLDCPGLAAAPFVELQSIHEGRPGVRLISVCRPSGVDRALLVDRGFVEDSISARPRESPSDAPVRLVAEVRTTPAPGPMALAAEGRRFYARDTDAMARALGVDGPPAPWTLFAVTSSNPDWQGLQPSAPPAAFANNHLGYAITWFGLAAALAGVYIALLRGKLRGDPEKSSS</sequence>
<dbReference type="PANTHER" id="PTHR23427">
    <property type="entry name" value="SURFEIT LOCUS PROTEIN"/>
    <property type="match status" value="1"/>
</dbReference>
<keyword evidence="3 6" id="KW-0812">Transmembrane</keyword>
<keyword evidence="5 6" id="KW-0472">Membrane</keyword>
<comment type="caution">
    <text evidence="7">The sequence shown here is derived from an EMBL/GenBank/DDBJ whole genome shotgun (WGS) entry which is preliminary data.</text>
</comment>
<dbReference type="AlphaFoldDB" id="A0A7W8I217"/>
<keyword evidence="8" id="KW-1185">Reference proteome</keyword>
<dbReference type="Proteomes" id="UP000566663">
    <property type="component" value="Unassembled WGS sequence"/>
</dbReference>
<evidence type="ECO:0000256" key="2">
    <source>
        <dbReference type="ARBA" id="ARBA00007165"/>
    </source>
</evidence>
<comment type="subcellular location">
    <subcellularLocation>
        <location evidence="6">Cell membrane</location>
        <topology evidence="6">Multi-pass membrane protein</topology>
    </subcellularLocation>
    <subcellularLocation>
        <location evidence="1">Membrane</location>
    </subcellularLocation>
</comment>
<dbReference type="InterPro" id="IPR045214">
    <property type="entry name" value="Surf1/Surf4"/>
</dbReference>
<dbReference type="EMBL" id="JACHFZ010000007">
    <property type="protein sequence ID" value="MBB5293117.1"/>
    <property type="molecule type" value="Genomic_DNA"/>
</dbReference>
<dbReference type="RefSeq" id="WP_183256186.1">
    <property type="nucleotide sequence ID" value="NZ_BAAAFF010000002.1"/>
</dbReference>
<keyword evidence="6" id="KW-1003">Cell membrane</keyword>
<dbReference type="CDD" id="cd06662">
    <property type="entry name" value="SURF1"/>
    <property type="match status" value="1"/>
</dbReference>
<protein>
    <recommendedName>
        <fullName evidence="6">SURF1-like protein</fullName>
    </recommendedName>
</protein>
<evidence type="ECO:0000256" key="1">
    <source>
        <dbReference type="ARBA" id="ARBA00004370"/>
    </source>
</evidence>
<dbReference type="GO" id="GO:0005886">
    <property type="term" value="C:plasma membrane"/>
    <property type="evidence" value="ECO:0007669"/>
    <property type="project" value="UniProtKB-SubCell"/>
</dbReference>
<accession>A0A7W8I217</accession>
<dbReference type="Pfam" id="PF02104">
    <property type="entry name" value="SURF1"/>
    <property type="match status" value="1"/>
</dbReference>
<reference evidence="7 8" key="1">
    <citation type="submission" date="2020-08" db="EMBL/GenBank/DDBJ databases">
        <title>Genomic Encyclopedia of Type Strains, Phase IV (KMG-IV): sequencing the most valuable type-strain genomes for metagenomic binning, comparative biology and taxonomic classification.</title>
        <authorList>
            <person name="Goeker M."/>
        </authorList>
    </citation>
    <scope>NUCLEOTIDE SEQUENCE [LARGE SCALE GENOMIC DNA]</scope>
    <source>
        <strain evidence="7 8">DSM 25335</strain>
    </source>
</reference>
<evidence type="ECO:0000256" key="3">
    <source>
        <dbReference type="ARBA" id="ARBA00022692"/>
    </source>
</evidence>
<comment type="similarity">
    <text evidence="2 6">Belongs to the SURF1 family.</text>
</comment>
<feature type="transmembrane region" description="Helical" evidence="6">
    <location>
        <begin position="203"/>
        <end position="224"/>
    </location>
</feature>
<dbReference type="PANTHER" id="PTHR23427:SF2">
    <property type="entry name" value="SURFEIT LOCUS PROTEIN 1"/>
    <property type="match status" value="1"/>
</dbReference>
<name>A0A7W8I217_9CAUL</name>
<keyword evidence="4 6" id="KW-1133">Transmembrane helix</keyword>
<organism evidence="7 8">
    <name type="scientific">Brevundimonas basaltis</name>
    <dbReference type="NCBI Taxonomy" id="472166"/>
    <lineage>
        <taxon>Bacteria</taxon>
        <taxon>Pseudomonadati</taxon>
        <taxon>Pseudomonadota</taxon>
        <taxon>Alphaproteobacteria</taxon>
        <taxon>Caulobacterales</taxon>
        <taxon>Caulobacteraceae</taxon>
        <taxon>Brevundimonas</taxon>
    </lineage>
</organism>
<evidence type="ECO:0000313" key="7">
    <source>
        <dbReference type="EMBL" id="MBB5293117.1"/>
    </source>
</evidence>
<dbReference type="InterPro" id="IPR002994">
    <property type="entry name" value="Surf1/Shy1"/>
</dbReference>
<proteinExistence type="inferred from homology"/>